<dbReference type="SUPFAM" id="SSF56935">
    <property type="entry name" value="Porins"/>
    <property type="match status" value="1"/>
</dbReference>
<dbReference type="GO" id="GO:0009279">
    <property type="term" value="C:cell outer membrane"/>
    <property type="evidence" value="ECO:0007669"/>
    <property type="project" value="UniProtKB-SubCell"/>
</dbReference>
<protein>
    <submittedName>
        <fullName evidence="10">TonB-dependent receptor</fullName>
    </submittedName>
</protein>
<dbReference type="InterPro" id="IPR000531">
    <property type="entry name" value="Beta-barrel_TonB"/>
</dbReference>
<evidence type="ECO:0000256" key="4">
    <source>
        <dbReference type="ARBA" id="ARBA00023237"/>
    </source>
</evidence>
<dbReference type="Gene3D" id="2.40.170.20">
    <property type="entry name" value="TonB-dependent receptor, beta-barrel domain"/>
    <property type="match status" value="2"/>
</dbReference>
<dbReference type="InterPro" id="IPR036942">
    <property type="entry name" value="Beta-barrel_TonB_sf"/>
</dbReference>
<evidence type="ECO:0000256" key="3">
    <source>
        <dbReference type="ARBA" id="ARBA00023136"/>
    </source>
</evidence>
<organism evidence="10 11">
    <name type="scientific">Duganella flavida</name>
    <dbReference type="NCBI Taxonomy" id="2692175"/>
    <lineage>
        <taxon>Bacteria</taxon>
        <taxon>Pseudomonadati</taxon>
        <taxon>Pseudomonadota</taxon>
        <taxon>Betaproteobacteria</taxon>
        <taxon>Burkholderiales</taxon>
        <taxon>Oxalobacteraceae</taxon>
        <taxon>Telluria group</taxon>
        <taxon>Duganella</taxon>
    </lineage>
</organism>
<sequence>MNRRTGKVLFGLTTMASMIAQAYAQDAAPMQQVQVTGYRASLETSAKDKREAVGFQDSVFAEDLGKFPDSNIAESLNRIPGIQISREIDGEGLNIQIRGLGTSFTKVLLNGAPIAVASTGRTDNQNTNREVDLDLLPTDLFRKLTVSKSPTAAQIEGGAAGVVDMRTARPFDDPGRHFALNVTGTNNTVADKWGNRGSMLGSQTWGKEFGILGGFAWSQAKVHTTGFESVGWTNANLSAAQDSAANRNSTGGGNFTVPSTVPATAGNGLAAGTVIDQAFLLAHNPGLTIQQIDNAIIPRLGRVMDESGTKDKYTAVFSAEYRPLDSLRFYVDTMYSKKNTKMARQDMNWSLRNGSVIPLNMKVDGSCENGCVATGGTFANTQSFLEFRPYTEDTKLWGLNPGVEWDLGDKWKLDGQVNLTKSDFKRQSPTVLLTTGSSTITYANNGAIPSITSNLDLNNPASFGYNSGSRVNVQDELRNTQTKGAHTNLSWGDKAFTIKGGLAYDDISRRITSLDNSGAWQAAVCGNNPSQWINGNAPSVACNGIVAPGSAAALYPGYGTGYTAGQTTPIVYQGSLIPATALTNYIHANPSTGFVTVDWDKFSKDSNYNYYESTAPQTGSANTGASAGYISEKTKAIYLEASGATDVAGLPLRYDAGVRYVRTSQVVGGFISAADPRNAAQNLTLNGSKYPSINSFYYLDNNYSNTLPSASAALNLTKDLVARASVSRSMTRADPNAMRPGTNFSSPSADTGSIGNPALTPYISDNLDLGLEWYTGREGYVSATVFQKQINGFTVQENVTMPFSDLAAQGVTYASLSQSQKDAIDARGGPTTATVVMTRSRNATGKLKIQGLELGWVQPLDKWLPNMLRGFGFSESATLINQSASGEGSNGFIALGVPKKTNSFTAYYQQHGYSARLSHTYSDGSQVSGANQNGITKAAIFSDPYKQLDLSTSIDLEHVLDRDGWPTLTFDIVNLNRNSQRTYFQFSNATYTEYKPGRTFNIGLRAKF</sequence>
<keyword evidence="7" id="KW-0732">Signal</keyword>
<keyword evidence="3 5" id="KW-0472">Membrane</keyword>
<evidence type="ECO:0000256" key="1">
    <source>
        <dbReference type="ARBA" id="ARBA00004442"/>
    </source>
</evidence>
<dbReference type="InterPro" id="IPR037066">
    <property type="entry name" value="Plug_dom_sf"/>
</dbReference>
<dbReference type="Pfam" id="PF00593">
    <property type="entry name" value="TonB_dep_Rec_b-barrel"/>
    <property type="match status" value="1"/>
</dbReference>
<dbReference type="EMBL" id="WWCN01000010">
    <property type="protein sequence ID" value="MYM24312.1"/>
    <property type="molecule type" value="Genomic_DNA"/>
</dbReference>
<feature type="domain" description="TonB-dependent receptor-like beta-barrel" evidence="8">
    <location>
        <begin position="594"/>
        <end position="975"/>
    </location>
</feature>
<evidence type="ECO:0000259" key="9">
    <source>
        <dbReference type="Pfam" id="PF07715"/>
    </source>
</evidence>
<evidence type="ECO:0000259" key="8">
    <source>
        <dbReference type="Pfam" id="PF00593"/>
    </source>
</evidence>
<proteinExistence type="inferred from homology"/>
<comment type="similarity">
    <text evidence="2 5">Belongs to the TonB-dependent receptor family.</text>
</comment>
<keyword evidence="5" id="KW-0798">TonB box</keyword>
<keyword evidence="10" id="KW-0675">Receptor</keyword>
<dbReference type="Pfam" id="PF07715">
    <property type="entry name" value="Plug"/>
    <property type="match status" value="1"/>
</dbReference>
<evidence type="ECO:0000313" key="11">
    <source>
        <dbReference type="Proteomes" id="UP000479335"/>
    </source>
</evidence>
<feature type="region of interest" description="Disordered" evidence="6">
    <location>
        <begin position="732"/>
        <end position="751"/>
    </location>
</feature>
<accession>A0A6L8KER4</accession>
<feature type="compositionally biased region" description="Polar residues" evidence="6">
    <location>
        <begin position="742"/>
        <end position="751"/>
    </location>
</feature>
<comment type="caution">
    <text evidence="10">The sequence shown here is derived from an EMBL/GenBank/DDBJ whole genome shotgun (WGS) entry which is preliminary data.</text>
</comment>
<dbReference type="PANTHER" id="PTHR40980">
    <property type="entry name" value="PLUG DOMAIN-CONTAINING PROTEIN"/>
    <property type="match status" value="1"/>
</dbReference>
<evidence type="ECO:0000256" key="2">
    <source>
        <dbReference type="ARBA" id="ARBA00009810"/>
    </source>
</evidence>
<evidence type="ECO:0000256" key="5">
    <source>
        <dbReference type="RuleBase" id="RU003357"/>
    </source>
</evidence>
<keyword evidence="4" id="KW-0998">Cell outer membrane</keyword>
<dbReference type="InterPro" id="IPR010104">
    <property type="entry name" value="TonB_rcpt_bac"/>
</dbReference>
<dbReference type="Proteomes" id="UP000479335">
    <property type="component" value="Unassembled WGS sequence"/>
</dbReference>
<dbReference type="RefSeq" id="WP_161007786.1">
    <property type="nucleotide sequence ID" value="NZ_WWCN01000010.1"/>
</dbReference>
<comment type="subcellular location">
    <subcellularLocation>
        <location evidence="1 5">Cell outer membrane</location>
    </subcellularLocation>
</comment>
<evidence type="ECO:0000256" key="6">
    <source>
        <dbReference type="SAM" id="MobiDB-lite"/>
    </source>
</evidence>
<name>A0A6L8KER4_9BURK</name>
<dbReference type="NCBIfam" id="TIGR01782">
    <property type="entry name" value="TonB-Xanth-Caul"/>
    <property type="match status" value="1"/>
</dbReference>
<evidence type="ECO:0000256" key="7">
    <source>
        <dbReference type="SAM" id="SignalP"/>
    </source>
</evidence>
<feature type="signal peptide" evidence="7">
    <location>
        <begin position="1"/>
        <end position="24"/>
    </location>
</feature>
<dbReference type="Gene3D" id="2.170.130.10">
    <property type="entry name" value="TonB-dependent receptor, plug domain"/>
    <property type="match status" value="1"/>
</dbReference>
<gene>
    <name evidence="10" type="ORF">GTP46_16835</name>
</gene>
<dbReference type="AlphaFoldDB" id="A0A6L8KER4"/>
<feature type="domain" description="TonB-dependent receptor plug" evidence="9">
    <location>
        <begin position="49"/>
        <end position="162"/>
    </location>
</feature>
<evidence type="ECO:0000313" key="10">
    <source>
        <dbReference type="EMBL" id="MYM24312.1"/>
    </source>
</evidence>
<feature type="chain" id="PRO_5026740046" evidence="7">
    <location>
        <begin position="25"/>
        <end position="1008"/>
    </location>
</feature>
<dbReference type="PANTHER" id="PTHR40980:SF3">
    <property type="entry name" value="TONB-DEPENDENT RECEPTOR-LIKE BETA-BARREL DOMAIN-CONTAINING PROTEIN"/>
    <property type="match status" value="1"/>
</dbReference>
<keyword evidence="11" id="KW-1185">Reference proteome</keyword>
<dbReference type="InterPro" id="IPR012910">
    <property type="entry name" value="Plug_dom"/>
</dbReference>
<reference evidence="10 11" key="1">
    <citation type="submission" date="2019-12" db="EMBL/GenBank/DDBJ databases">
        <title>Novel species isolated from a subtropical stream in China.</title>
        <authorList>
            <person name="Lu H."/>
        </authorList>
    </citation>
    <scope>NUCLEOTIDE SEQUENCE [LARGE SCALE GENOMIC DNA]</scope>
    <source>
        <strain evidence="10 11">FT135W</strain>
    </source>
</reference>